<evidence type="ECO:0000313" key="4">
    <source>
        <dbReference type="Proteomes" id="UP001519924"/>
    </source>
</evidence>
<dbReference type="RefSeq" id="WP_220116044.1">
    <property type="nucleotide sequence ID" value="NZ_JAHZUY010000004.1"/>
</dbReference>
<gene>
    <name evidence="3" type="ORF">K1J50_03485</name>
</gene>
<name>A0ABS7EYV0_9PROT</name>
<keyword evidence="2" id="KW-0472">Membrane</keyword>
<feature type="region of interest" description="Disordered" evidence="1">
    <location>
        <begin position="17"/>
        <end position="45"/>
    </location>
</feature>
<keyword evidence="4" id="KW-1185">Reference proteome</keyword>
<keyword evidence="2" id="KW-0812">Transmembrane</keyword>
<comment type="caution">
    <text evidence="3">The sequence shown here is derived from an EMBL/GenBank/DDBJ whole genome shotgun (WGS) entry which is preliminary data.</text>
</comment>
<reference evidence="3 4" key="1">
    <citation type="submission" date="2021-08" db="EMBL/GenBank/DDBJ databases">
        <title>Caldovatus sediminis gen. nov., sp. nov., a moderately thermophilic bacterium isolated from a hot spring.</title>
        <authorList>
            <person name="Hu C.-J."/>
            <person name="Li W.-J."/>
            <person name="Xian W.-D."/>
        </authorList>
    </citation>
    <scope>NUCLEOTIDE SEQUENCE [LARGE SCALE GENOMIC DNA]</scope>
    <source>
        <strain evidence="3 4">SYSU G05006</strain>
    </source>
</reference>
<dbReference type="EMBL" id="JAHZUY010000004">
    <property type="protein sequence ID" value="MBW8268542.1"/>
    <property type="molecule type" value="Genomic_DNA"/>
</dbReference>
<dbReference type="Proteomes" id="UP001519924">
    <property type="component" value="Unassembled WGS sequence"/>
</dbReference>
<feature type="transmembrane region" description="Helical" evidence="2">
    <location>
        <begin position="130"/>
        <end position="148"/>
    </location>
</feature>
<protein>
    <submittedName>
        <fullName evidence="3">Uncharacterized protein</fullName>
    </submittedName>
</protein>
<feature type="compositionally biased region" description="Low complexity" evidence="1">
    <location>
        <begin position="17"/>
        <end position="27"/>
    </location>
</feature>
<sequence length="164" mass="17020">MMSSAEALRLGSIGGAPSRAGAADASPGPDPALPRLAAFRSGDGGGGEDRRLSDLLAYALAVEAHEAALAAARPPAPLTPEAIRRLRDQAARQLHDHAFRFLHNRVEEIRAEAIAEHLGRHPRPPGLPRLVLANLIALALAALAAAWLQGHPETLAGLLAAFGG</sequence>
<evidence type="ECO:0000313" key="3">
    <source>
        <dbReference type="EMBL" id="MBW8268542.1"/>
    </source>
</evidence>
<proteinExistence type="predicted"/>
<evidence type="ECO:0000256" key="1">
    <source>
        <dbReference type="SAM" id="MobiDB-lite"/>
    </source>
</evidence>
<organism evidence="3 4">
    <name type="scientific">Caldovatus aquaticus</name>
    <dbReference type="NCBI Taxonomy" id="2865671"/>
    <lineage>
        <taxon>Bacteria</taxon>
        <taxon>Pseudomonadati</taxon>
        <taxon>Pseudomonadota</taxon>
        <taxon>Alphaproteobacteria</taxon>
        <taxon>Acetobacterales</taxon>
        <taxon>Roseomonadaceae</taxon>
        <taxon>Caldovatus</taxon>
    </lineage>
</organism>
<accession>A0ABS7EYV0</accession>
<keyword evidence="2" id="KW-1133">Transmembrane helix</keyword>
<evidence type="ECO:0000256" key="2">
    <source>
        <dbReference type="SAM" id="Phobius"/>
    </source>
</evidence>